<organism evidence="1 2">
    <name type="scientific">Entamoeba invadens IP1</name>
    <dbReference type="NCBI Taxonomy" id="370355"/>
    <lineage>
        <taxon>Eukaryota</taxon>
        <taxon>Amoebozoa</taxon>
        <taxon>Evosea</taxon>
        <taxon>Archamoebae</taxon>
        <taxon>Mastigamoebida</taxon>
        <taxon>Entamoebidae</taxon>
        <taxon>Entamoeba</taxon>
    </lineage>
</organism>
<dbReference type="RefSeq" id="XP_004253562.1">
    <property type="nucleotide sequence ID" value="XM_004253514.1"/>
</dbReference>
<dbReference type="InterPro" id="IPR035948">
    <property type="entry name" value="YwqG-like_sf"/>
</dbReference>
<evidence type="ECO:0008006" key="3">
    <source>
        <dbReference type="Google" id="ProtNLM"/>
    </source>
</evidence>
<dbReference type="SUPFAM" id="SSF103032">
    <property type="entry name" value="Hypothetical protein YwqG"/>
    <property type="match status" value="1"/>
</dbReference>
<dbReference type="VEuPathDB" id="AmoebaDB:EIN_347570"/>
<dbReference type="OrthoDB" id="24953at2759"/>
<dbReference type="GeneID" id="14885772"/>
<accession>A0A0A1U505</accession>
<dbReference type="Gene3D" id="2.30.320.10">
    <property type="entry name" value="YwqG-like"/>
    <property type="match status" value="1"/>
</dbReference>
<dbReference type="KEGG" id="eiv:EIN_347570"/>
<dbReference type="InterPro" id="IPR015315">
    <property type="entry name" value="DUF1963"/>
</dbReference>
<dbReference type="Pfam" id="PF09234">
    <property type="entry name" value="DUF1963"/>
    <property type="match status" value="1"/>
</dbReference>
<reference evidence="1 2" key="1">
    <citation type="submission" date="2012-10" db="EMBL/GenBank/DDBJ databases">
        <authorList>
            <person name="Zafar N."/>
            <person name="Inman J."/>
            <person name="Hall N."/>
            <person name="Lorenzi H."/>
            <person name="Caler E."/>
        </authorList>
    </citation>
    <scope>NUCLEOTIDE SEQUENCE [LARGE SCALE GENOMIC DNA]</scope>
    <source>
        <strain evidence="1 2">IP1</strain>
    </source>
</reference>
<protein>
    <recommendedName>
        <fullName evidence="3">DUF1963 domain-containing protein</fullName>
    </recommendedName>
</protein>
<proteinExistence type="predicted"/>
<dbReference type="Proteomes" id="UP000014680">
    <property type="component" value="Unassembled WGS sequence"/>
</dbReference>
<dbReference type="PANTHER" id="PTHR36436">
    <property type="entry name" value="SLL5081 PROTEIN"/>
    <property type="match status" value="1"/>
</dbReference>
<dbReference type="PANTHER" id="PTHR36436:SF6">
    <property type="entry name" value="SLL5081 PROTEIN"/>
    <property type="match status" value="1"/>
</dbReference>
<gene>
    <name evidence="1" type="ORF">EIN_347570</name>
</gene>
<sequence>MNTSSCDATTPLHAENIQKINEYNIPDNKIPADILQKIVGELMMKYKKDGVLLDLEVDDGLTPINSCVGGVPYFPNGMEYPMADGQPLILLCQINYSEMPKLENFPTEGLLQFFIGTDELYGTKHSKLIYHKTVSLDLNQSVPQSVIDTLKNVQEEDLPFKGAFRLMGKIGETFALPEDRDKLFEKLALKYSVNTWDIENDVFKATESLTAVKTHYGGCPNFIDETVYKDDRNTKEVLLLQLASEEYKRDEPRYYKNEWSKVDYCQYGSGFFFINGEKLKKLEFDDVTYTYDCD</sequence>
<dbReference type="EMBL" id="KB206923">
    <property type="protein sequence ID" value="ELP86791.1"/>
    <property type="molecule type" value="Genomic_DNA"/>
</dbReference>
<evidence type="ECO:0000313" key="2">
    <source>
        <dbReference type="Proteomes" id="UP000014680"/>
    </source>
</evidence>
<evidence type="ECO:0000313" key="1">
    <source>
        <dbReference type="EMBL" id="ELP86791.1"/>
    </source>
</evidence>
<name>A0A0A1U505_ENTIV</name>
<dbReference type="AlphaFoldDB" id="A0A0A1U505"/>
<keyword evidence="2" id="KW-1185">Reference proteome</keyword>